<evidence type="ECO:0000256" key="4">
    <source>
        <dbReference type="ARBA" id="ARBA00022741"/>
    </source>
</evidence>
<name>A0A6I5N2Q3_9BIFI</name>
<keyword evidence="1" id="KW-0597">Phosphoprotein</keyword>
<reference evidence="6 7" key="1">
    <citation type="submission" date="2019-09" db="EMBL/GenBank/DDBJ databases">
        <title>Phylogenetic characterization of a novel taxon of the genus Bifidobacterium: Bifidobacterium choloepi sp. nov.</title>
        <authorList>
            <person name="Modesto M."/>
            <person name="Satti M."/>
        </authorList>
    </citation>
    <scope>NUCLEOTIDE SEQUENCE [LARGE SCALE GENOMIC DNA]</scope>
    <source>
        <strain evidence="6 7">BRDM6</strain>
    </source>
</reference>
<evidence type="ECO:0000256" key="1">
    <source>
        <dbReference type="ARBA" id="ARBA00022553"/>
    </source>
</evidence>
<comment type="caution">
    <text evidence="6">The sequence shown here is derived from an EMBL/GenBank/DDBJ whole genome shotgun (WGS) entry which is preliminary data.</text>
</comment>
<dbReference type="GO" id="GO:0016787">
    <property type="term" value="F:hydrolase activity"/>
    <property type="evidence" value="ECO:0007669"/>
    <property type="project" value="UniProtKB-KW"/>
</dbReference>
<dbReference type="Pfam" id="PF01934">
    <property type="entry name" value="HepT-like"/>
    <property type="match status" value="1"/>
</dbReference>
<keyword evidence="7" id="KW-1185">Reference proteome</keyword>
<evidence type="ECO:0000256" key="5">
    <source>
        <dbReference type="ARBA" id="ARBA00022801"/>
    </source>
</evidence>
<gene>
    <name evidence="6" type="ORF">F6S87_04875</name>
</gene>
<sequence length="139" mass="15788">MNDVERDLSLLRQVQHHLEQAVEFLGDLSLEEFLDDQMRQYAIAKALETAGEQASKVSAEYAGRHPEVPWVGLRGLRNRIVHDYEGVLFAVVYETVRRDIPPLVEMLASLVDELRAEVKESDDDGRGSLFDHTVDGNRL</sequence>
<dbReference type="AlphaFoldDB" id="A0A6I5N2Q3"/>
<dbReference type="InterPro" id="IPR051813">
    <property type="entry name" value="HepT_RNase_toxin"/>
</dbReference>
<dbReference type="PANTHER" id="PTHR34139:SF1">
    <property type="entry name" value="RNASE MJ1380-RELATED"/>
    <property type="match status" value="1"/>
</dbReference>
<keyword evidence="4" id="KW-0547">Nucleotide-binding</keyword>
<evidence type="ECO:0000256" key="3">
    <source>
        <dbReference type="ARBA" id="ARBA00022722"/>
    </source>
</evidence>
<dbReference type="EMBL" id="VYSG01000001">
    <property type="protein sequence ID" value="NEG69939.1"/>
    <property type="molecule type" value="Genomic_DNA"/>
</dbReference>
<accession>A0A6I5N2Q3</accession>
<dbReference type="Proteomes" id="UP000469292">
    <property type="component" value="Unassembled WGS sequence"/>
</dbReference>
<proteinExistence type="predicted"/>
<keyword evidence="2" id="KW-1277">Toxin-antitoxin system</keyword>
<dbReference type="PANTHER" id="PTHR34139">
    <property type="entry name" value="UPF0331 PROTEIN MJ0127"/>
    <property type="match status" value="1"/>
</dbReference>
<evidence type="ECO:0000313" key="6">
    <source>
        <dbReference type="EMBL" id="NEG69939.1"/>
    </source>
</evidence>
<evidence type="ECO:0000256" key="2">
    <source>
        <dbReference type="ARBA" id="ARBA00022649"/>
    </source>
</evidence>
<dbReference type="GO" id="GO:0004540">
    <property type="term" value="F:RNA nuclease activity"/>
    <property type="evidence" value="ECO:0007669"/>
    <property type="project" value="InterPro"/>
</dbReference>
<dbReference type="InterPro" id="IPR008201">
    <property type="entry name" value="HepT-like"/>
</dbReference>
<evidence type="ECO:0000313" key="7">
    <source>
        <dbReference type="Proteomes" id="UP000469292"/>
    </source>
</evidence>
<keyword evidence="3" id="KW-0540">Nuclease</keyword>
<organism evidence="6 7">
    <name type="scientific">Bifidobacterium choloepi</name>
    <dbReference type="NCBI Taxonomy" id="2614131"/>
    <lineage>
        <taxon>Bacteria</taxon>
        <taxon>Bacillati</taxon>
        <taxon>Actinomycetota</taxon>
        <taxon>Actinomycetes</taxon>
        <taxon>Bifidobacteriales</taxon>
        <taxon>Bifidobacteriaceae</taxon>
        <taxon>Bifidobacterium</taxon>
    </lineage>
</organism>
<dbReference type="GO" id="GO:0000166">
    <property type="term" value="F:nucleotide binding"/>
    <property type="evidence" value="ECO:0007669"/>
    <property type="project" value="UniProtKB-KW"/>
</dbReference>
<keyword evidence="5" id="KW-0378">Hydrolase</keyword>
<dbReference type="GO" id="GO:0110001">
    <property type="term" value="C:toxin-antitoxin complex"/>
    <property type="evidence" value="ECO:0007669"/>
    <property type="project" value="InterPro"/>
</dbReference>
<dbReference type="RefSeq" id="WP_163227445.1">
    <property type="nucleotide sequence ID" value="NZ_VYSG01000001.1"/>
</dbReference>
<protein>
    <submittedName>
        <fullName evidence="6">DUF86 domain-containing protein</fullName>
    </submittedName>
</protein>